<gene>
    <name evidence="12" type="ORF">SAMN03080599_00550</name>
</gene>
<dbReference type="AlphaFoldDB" id="A0A1G5RTA0"/>
<comment type="cofactor">
    <cofactor evidence="2">
        <name>thiamine diphosphate</name>
        <dbReference type="ChEBI" id="CHEBI:58937"/>
    </cofactor>
</comment>
<evidence type="ECO:0000256" key="7">
    <source>
        <dbReference type="ARBA" id="ARBA00023004"/>
    </source>
</evidence>
<keyword evidence="8" id="KW-0411">Iron-sulfur</keyword>
<dbReference type="GO" id="GO:0016625">
    <property type="term" value="F:oxidoreductase activity, acting on the aldehyde or oxo group of donors, iron-sulfur protein as acceptor"/>
    <property type="evidence" value="ECO:0007669"/>
    <property type="project" value="UniProtKB-ARBA"/>
</dbReference>
<protein>
    <submittedName>
        <fullName evidence="12">2-oxoglutarate ferredoxin oxidoreductase subunit beta</fullName>
    </submittedName>
</protein>
<evidence type="ECO:0000256" key="9">
    <source>
        <dbReference type="ARBA" id="ARBA00023052"/>
    </source>
</evidence>
<sequence length="285" mass="31279">MKTSQFDNNKENTWCPGCGNFGILSSMKAAFEDLGLTPEDLLIVSGIGQAAKLPHYIHANGFNGLHGRALPAAFGAHVANAKLKMIVNTGDGDALAEGGNHFIHAIRRNFDITHLIHDNQVYGLTKGQASPTTPTGQKTTLQIEGVRIDPLNPVTLAISLGCSFVARASAGDQAFLKEILKAAMNHRGYALVDILQPCVTFNKVNTYQWFKDRVYAVPESYDPYDKVAAFAESLKWGDDGIPVGILFKEDKPSYYDRLDHIKTDHLASVERKPTDIQPLLNQLKF</sequence>
<evidence type="ECO:0000256" key="1">
    <source>
        <dbReference type="ARBA" id="ARBA00001946"/>
    </source>
</evidence>
<dbReference type="Gene3D" id="3.40.50.970">
    <property type="match status" value="1"/>
</dbReference>
<dbReference type="Pfam" id="PF02775">
    <property type="entry name" value="TPP_enzyme_C"/>
    <property type="match status" value="1"/>
</dbReference>
<dbReference type="Proteomes" id="UP000199208">
    <property type="component" value="Unassembled WGS sequence"/>
</dbReference>
<comment type="cofactor">
    <cofactor evidence="1">
        <name>Mg(2+)</name>
        <dbReference type="ChEBI" id="CHEBI:18420"/>
    </cofactor>
</comment>
<dbReference type="EMBL" id="FMWL01000002">
    <property type="protein sequence ID" value="SCZ77068.1"/>
    <property type="molecule type" value="Genomic_DNA"/>
</dbReference>
<keyword evidence="7" id="KW-0408">Iron</keyword>
<dbReference type="InterPro" id="IPR029061">
    <property type="entry name" value="THDP-binding"/>
</dbReference>
<feature type="domain" description="Thiamine pyrophosphate enzyme TPP-binding" evidence="10">
    <location>
        <begin position="52"/>
        <end position="194"/>
    </location>
</feature>
<dbReference type="CDD" id="cd03375">
    <property type="entry name" value="TPP_OGFOR"/>
    <property type="match status" value="1"/>
</dbReference>
<dbReference type="InterPro" id="IPR011896">
    <property type="entry name" value="OFOB"/>
</dbReference>
<dbReference type="PANTHER" id="PTHR48084:SF4">
    <property type="entry name" value="2-OXOGLUTARATE OXIDOREDUCTASE SUBUNIT KORB"/>
    <property type="match status" value="1"/>
</dbReference>
<dbReference type="NCBIfam" id="TIGR02177">
    <property type="entry name" value="PorB_KorB"/>
    <property type="match status" value="1"/>
</dbReference>
<dbReference type="STRING" id="1120920.SAMN03080599_00550"/>
<name>A0A1G5RTA0_9FIRM</name>
<keyword evidence="9" id="KW-0786">Thiamine pyrophosphate</keyword>
<reference evidence="12 13" key="1">
    <citation type="submission" date="2016-10" db="EMBL/GenBank/DDBJ databases">
        <authorList>
            <person name="de Groot N.N."/>
        </authorList>
    </citation>
    <scope>NUCLEOTIDE SEQUENCE [LARGE SCALE GENOMIC DNA]</scope>
    <source>
        <strain evidence="12 13">DSM 2784</strain>
    </source>
</reference>
<evidence type="ECO:0000259" key="10">
    <source>
        <dbReference type="Pfam" id="PF02775"/>
    </source>
</evidence>
<dbReference type="GO" id="GO:0051536">
    <property type="term" value="F:iron-sulfur cluster binding"/>
    <property type="evidence" value="ECO:0007669"/>
    <property type="project" value="UniProtKB-KW"/>
</dbReference>
<evidence type="ECO:0000256" key="4">
    <source>
        <dbReference type="ARBA" id="ARBA00022723"/>
    </source>
</evidence>
<dbReference type="InterPro" id="IPR011766">
    <property type="entry name" value="TPP_enzyme_TPP-bd"/>
</dbReference>
<organism evidence="12 13">
    <name type="scientific">Acidaminobacter hydrogenoformans DSM 2784</name>
    <dbReference type="NCBI Taxonomy" id="1120920"/>
    <lineage>
        <taxon>Bacteria</taxon>
        <taxon>Bacillati</taxon>
        <taxon>Bacillota</taxon>
        <taxon>Clostridia</taxon>
        <taxon>Peptostreptococcales</taxon>
        <taxon>Acidaminobacteraceae</taxon>
        <taxon>Acidaminobacter</taxon>
    </lineage>
</organism>
<dbReference type="GO" id="GO:0030976">
    <property type="term" value="F:thiamine pyrophosphate binding"/>
    <property type="evidence" value="ECO:0007669"/>
    <property type="project" value="InterPro"/>
</dbReference>
<evidence type="ECO:0000256" key="5">
    <source>
        <dbReference type="ARBA" id="ARBA00022842"/>
    </source>
</evidence>
<evidence type="ECO:0000256" key="6">
    <source>
        <dbReference type="ARBA" id="ARBA00023002"/>
    </source>
</evidence>
<dbReference type="Pfam" id="PF12367">
    <property type="entry name" value="PFO_beta_C"/>
    <property type="match status" value="1"/>
</dbReference>
<evidence type="ECO:0000313" key="13">
    <source>
        <dbReference type="Proteomes" id="UP000199208"/>
    </source>
</evidence>
<evidence type="ECO:0000256" key="8">
    <source>
        <dbReference type="ARBA" id="ARBA00023014"/>
    </source>
</evidence>
<feature type="domain" description="Pyruvate ferredoxin oxidoreductase beta subunit C-terminal" evidence="11">
    <location>
        <begin position="198"/>
        <end position="262"/>
    </location>
</feature>
<dbReference type="PANTHER" id="PTHR48084">
    <property type="entry name" value="2-OXOGLUTARATE OXIDOREDUCTASE SUBUNIT KORB-RELATED"/>
    <property type="match status" value="1"/>
</dbReference>
<keyword evidence="6" id="KW-0560">Oxidoreductase</keyword>
<accession>A0A1G5RTA0</accession>
<keyword evidence="4" id="KW-0479">Metal-binding</keyword>
<evidence type="ECO:0000313" key="12">
    <source>
        <dbReference type="EMBL" id="SCZ77068.1"/>
    </source>
</evidence>
<dbReference type="GO" id="GO:0046872">
    <property type="term" value="F:metal ion binding"/>
    <property type="evidence" value="ECO:0007669"/>
    <property type="project" value="UniProtKB-KW"/>
</dbReference>
<evidence type="ECO:0000259" key="11">
    <source>
        <dbReference type="Pfam" id="PF12367"/>
    </source>
</evidence>
<proteinExistence type="predicted"/>
<dbReference type="SUPFAM" id="SSF52518">
    <property type="entry name" value="Thiamin diphosphate-binding fold (THDP-binding)"/>
    <property type="match status" value="1"/>
</dbReference>
<comment type="cofactor">
    <cofactor evidence="3">
        <name>[4Fe-4S] cluster</name>
        <dbReference type="ChEBI" id="CHEBI:49883"/>
    </cofactor>
</comment>
<evidence type="ECO:0000256" key="3">
    <source>
        <dbReference type="ARBA" id="ARBA00001966"/>
    </source>
</evidence>
<dbReference type="RefSeq" id="WP_242870765.1">
    <property type="nucleotide sequence ID" value="NZ_FMWL01000002.1"/>
</dbReference>
<evidence type="ECO:0000256" key="2">
    <source>
        <dbReference type="ARBA" id="ARBA00001964"/>
    </source>
</evidence>
<dbReference type="GO" id="GO:0045333">
    <property type="term" value="P:cellular respiration"/>
    <property type="evidence" value="ECO:0007669"/>
    <property type="project" value="UniProtKB-ARBA"/>
</dbReference>
<dbReference type="InterPro" id="IPR051457">
    <property type="entry name" value="2-oxoacid:Fd_oxidoreductase"/>
</dbReference>
<keyword evidence="5" id="KW-0460">Magnesium</keyword>
<keyword evidence="13" id="KW-1185">Reference proteome</keyword>
<dbReference type="InterPro" id="IPR032686">
    <property type="entry name" value="PFO_beta_C"/>
</dbReference>